<comment type="catalytic activity">
    <reaction evidence="4">
        <text>chloramphenicol + acetyl-CoA = chloramphenicol 3-acetate + CoA</text>
        <dbReference type="Rhea" id="RHEA:18421"/>
        <dbReference type="ChEBI" id="CHEBI:16730"/>
        <dbReference type="ChEBI" id="CHEBI:17698"/>
        <dbReference type="ChEBI" id="CHEBI:57287"/>
        <dbReference type="ChEBI" id="CHEBI:57288"/>
        <dbReference type="EC" id="2.3.1.28"/>
    </reaction>
</comment>
<dbReference type="Gene3D" id="3.30.559.10">
    <property type="entry name" value="Chloramphenicol acetyltransferase-like domain"/>
    <property type="match status" value="1"/>
</dbReference>
<protein>
    <recommendedName>
        <fullName evidence="4">Chloramphenicol acetyltransferase</fullName>
        <ecNumber evidence="4">2.3.1.28</ecNumber>
    </recommendedName>
</protein>
<dbReference type="PROSITE" id="PS00100">
    <property type="entry name" value="CAT"/>
    <property type="match status" value="1"/>
</dbReference>
<dbReference type="Pfam" id="PF00302">
    <property type="entry name" value="CAT"/>
    <property type="match status" value="1"/>
</dbReference>
<evidence type="ECO:0000256" key="4">
    <source>
        <dbReference type="RuleBase" id="RU000503"/>
    </source>
</evidence>
<name>A0A6P1ZEN6_9BACT</name>
<dbReference type="PANTHER" id="PTHR38474">
    <property type="entry name" value="SLR0299 PROTEIN"/>
    <property type="match status" value="1"/>
</dbReference>
<evidence type="ECO:0000256" key="1">
    <source>
        <dbReference type="ARBA" id="ARBA00002150"/>
    </source>
</evidence>
<dbReference type="PANTHER" id="PTHR38474:SF1">
    <property type="entry name" value="SLR0299 PROTEIN"/>
    <property type="match status" value="1"/>
</dbReference>
<dbReference type="InterPro" id="IPR023213">
    <property type="entry name" value="CAT-like_dom_sf"/>
</dbReference>
<comment type="caution">
    <text evidence="6">The sequence shown here is derived from an EMBL/GenBank/DDBJ whole genome shotgun (WGS) entry which is preliminary data.</text>
</comment>
<dbReference type="GO" id="GO:0046677">
    <property type="term" value="P:response to antibiotic"/>
    <property type="evidence" value="ECO:0007669"/>
    <property type="project" value="UniProtKB-KW"/>
</dbReference>
<dbReference type="EC" id="2.3.1.28" evidence="4"/>
<dbReference type="GO" id="GO:0008811">
    <property type="term" value="F:chloramphenicol O-acetyltransferase activity"/>
    <property type="evidence" value="ECO:0007669"/>
    <property type="project" value="UniProtKB-EC"/>
</dbReference>
<dbReference type="RefSeq" id="WP_144306670.1">
    <property type="nucleotide sequence ID" value="NZ_QMIF01000014.1"/>
</dbReference>
<dbReference type="Proteomes" id="UP000434052">
    <property type="component" value="Unassembled WGS sequence"/>
</dbReference>
<keyword evidence="4" id="KW-0012">Acyltransferase</keyword>
<dbReference type="OrthoDB" id="9801766at2"/>
<accession>A0A6P1ZEN6</accession>
<sequence length="212" mass="23566">MKIIDLESWERAPHYRLFKGLAHPHYAVTVPVEAGVLVDSARERSISAFSCLLYALSTAANQVSAFRMRFRGEDVVEYEIVHPSYAAKLPGASQGVFGYATFEYTDSLAEFDRRRKAAPINIPGQDNPNNERDDLIYCSSLPWLAFTGLTHAYGGPRDTVPRFTLGKFQQRHGGLEAQLCVQVHHALVDGYHIGQLVETVENICATPADDLV</sequence>
<evidence type="ECO:0000313" key="6">
    <source>
        <dbReference type="EMBL" id="TVM31712.1"/>
    </source>
</evidence>
<evidence type="ECO:0000256" key="3">
    <source>
        <dbReference type="ARBA" id="ARBA00023251"/>
    </source>
</evidence>
<evidence type="ECO:0000256" key="2">
    <source>
        <dbReference type="ARBA" id="ARBA00010571"/>
    </source>
</evidence>
<keyword evidence="4" id="KW-0808">Transferase</keyword>
<keyword evidence="3 4" id="KW-0046">Antibiotic resistance</keyword>
<dbReference type="AlphaFoldDB" id="A0A6P1ZEN6"/>
<gene>
    <name evidence="6" type="ORF">DQK91_17390</name>
</gene>
<proteinExistence type="inferred from homology"/>
<comment type="function">
    <text evidence="1 4">This enzyme is an effector of chloramphenicol resistance in bacteria.</text>
</comment>
<dbReference type="SMART" id="SM01059">
    <property type="entry name" value="CAT"/>
    <property type="match status" value="1"/>
</dbReference>
<evidence type="ECO:0000313" key="7">
    <source>
        <dbReference type="Proteomes" id="UP000434052"/>
    </source>
</evidence>
<evidence type="ECO:0000256" key="5">
    <source>
        <dbReference type="RuleBase" id="RU004156"/>
    </source>
</evidence>
<dbReference type="InterPro" id="IPR018372">
    <property type="entry name" value="Chloramphenicol_AcTrfase_AS"/>
</dbReference>
<comment type="similarity">
    <text evidence="2 5">Belongs to the chloramphenicol acetyltransferase family.</text>
</comment>
<dbReference type="SUPFAM" id="SSF52777">
    <property type="entry name" value="CoA-dependent acyltransferases"/>
    <property type="match status" value="1"/>
</dbReference>
<organism evidence="6 7">
    <name type="scientific">Oceanidesulfovibrio marinus</name>
    <dbReference type="NCBI Taxonomy" id="370038"/>
    <lineage>
        <taxon>Bacteria</taxon>
        <taxon>Pseudomonadati</taxon>
        <taxon>Thermodesulfobacteriota</taxon>
        <taxon>Desulfovibrionia</taxon>
        <taxon>Desulfovibrionales</taxon>
        <taxon>Desulfovibrionaceae</taxon>
        <taxon>Oceanidesulfovibrio</taxon>
    </lineage>
</organism>
<dbReference type="InterPro" id="IPR001707">
    <property type="entry name" value="Cmp_AcTrfase"/>
</dbReference>
<reference evidence="6 7" key="1">
    <citation type="submission" date="2018-06" db="EMBL/GenBank/DDBJ databases">
        <title>Complete genome of Desulfovibrio marinus P48SEP.</title>
        <authorList>
            <person name="Crispim J.S."/>
            <person name="Vidigal P.M.P."/>
            <person name="Silva L.C.F."/>
            <person name="Araujo L.C."/>
            <person name="Laguardia C.N."/>
            <person name="Dias R.S."/>
            <person name="Sousa M.P."/>
            <person name="Paula S.O."/>
            <person name="Silva C."/>
        </authorList>
    </citation>
    <scope>NUCLEOTIDE SEQUENCE [LARGE SCALE GENOMIC DNA]</scope>
    <source>
        <strain evidence="6 7">P48SEP</strain>
    </source>
</reference>
<dbReference type="EMBL" id="QMIF01000014">
    <property type="protein sequence ID" value="TVM31712.1"/>
    <property type="molecule type" value="Genomic_DNA"/>
</dbReference>